<dbReference type="Proteomes" id="UP000606870">
    <property type="component" value="Unassembled WGS sequence"/>
</dbReference>
<dbReference type="InterPro" id="IPR011898">
    <property type="entry name" value="PorD_KorD"/>
</dbReference>
<protein>
    <submittedName>
        <fullName evidence="8">4Fe-4S binding protein</fullName>
    </submittedName>
</protein>
<keyword evidence="4" id="KW-0677">Repeat</keyword>
<keyword evidence="3" id="KW-0479">Metal-binding</keyword>
<keyword evidence="2" id="KW-0004">4Fe-4S</keyword>
<dbReference type="EMBL" id="JACOGK010000022">
    <property type="protein sequence ID" value="MBC3537225.1"/>
    <property type="molecule type" value="Genomic_DNA"/>
</dbReference>
<dbReference type="InterPro" id="IPR017896">
    <property type="entry name" value="4Fe4S_Fe-S-bd"/>
</dbReference>
<reference evidence="8 9" key="1">
    <citation type="submission" date="2020-08" db="EMBL/GenBank/DDBJ databases">
        <authorList>
            <person name="Liu C."/>
            <person name="Sun Q."/>
        </authorList>
    </citation>
    <scope>NUCLEOTIDE SEQUENCE [LARGE SCALE GENOMIC DNA]</scope>
    <source>
        <strain evidence="8 9">NSJ-59</strain>
    </source>
</reference>
<keyword evidence="9" id="KW-1185">Reference proteome</keyword>
<evidence type="ECO:0000256" key="2">
    <source>
        <dbReference type="ARBA" id="ARBA00022485"/>
    </source>
</evidence>
<feature type="domain" description="4Fe-4S ferredoxin-type" evidence="7">
    <location>
        <begin position="39"/>
        <end position="68"/>
    </location>
</feature>
<evidence type="ECO:0000313" key="8">
    <source>
        <dbReference type="EMBL" id="MBC3537225.1"/>
    </source>
</evidence>
<evidence type="ECO:0000256" key="5">
    <source>
        <dbReference type="ARBA" id="ARBA00023004"/>
    </source>
</evidence>
<evidence type="ECO:0000256" key="6">
    <source>
        <dbReference type="ARBA" id="ARBA00023014"/>
    </source>
</evidence>
<evidence type="ECO:0000256" key="4">
    <source>
        <dbReference type="ARBA" id="ARBA00022737"/>
    </source>
</evidence>
<name>A0ABR6VKG7_9FIRM</name>
<sequence length="100" mass="10799">MNRPQPVNFVPPKTLAEYPVGPCCPSAHIVGINAGMRTFRPIIDHATCVHCLRCFLVCPEGAIDKSEADLEIDLNYCKGCGVCAHECKVGAITLVKETEA</sequence>
<comment type="caution">
    <text evidence="8">The sequence shown here is derived from an EMBL/GenBank/DDBJ whole genome shotgun (WGS) entry which is preliminary data.</text>
</comment>
<dbReference type="Gene3D" id="3.30.70.20">
    <property type="match status" value="1"/>
</dbReference>
<dbReference type="PANTHER" id="PTHR43724">
    <property type="entry name" value="PYRUVATE SYNTHASE SUBUNIT PORD"/>
    <property type="match status" value="1"/>
</dbReference>
<keyword evidence="6" id="KW-0411">Iron-sulfur</keyword>
<dbReference type="PROSITE" id="PS51379">
    <property type="entry name" value="4FE4S_FER_2"/>
    <property type="match status" value="2"/>
</dbReference>
<dbReference type="RefSeq" id="WP_186503463.1">
    <property type="nucleotide sequence ID" value="NZ_JACOGK010000022.1"/>
</dbReference>
<proteinExistence type="predicted"/>
<evidence type="ECO:0000259" key="7">
    <source>
        <dbReference type="PROSITE" id="PS51379"/>
    </source>
</evidence>
<accession>A0ABR6VKG7</accession>
<dbReference type="SUPFAM" id="SSF54862">
    <property type="entry name" value="4Fe-4S ferredoxins"/>
    <property type="match status" value="1"/>
</dbReference>
<dbReference type="PANTHER" id="PTHR43724:SF1">
    <property type="entry name" value="PYRUVATE SYNTHASE SUBUNIT PORD"/>
    <property type="match status" value="1"/>
</dbReference>
<feature type="domain" description="4Fe-4S ferredoxin-type" evidence="7">
    <location>
        <begin position="70"/>
        <end position="97"/>
    </location>
</feature>
<evidence type="ECO:0000256" key="3">
    <source>
        <dbReference type="ARBA" id="ARBA00022723"/>
    </source>
</evidence>
<dbReference type="Pfam" id="PF13237">
    <property type="entry name" value="Fer4_10"/>
    <property type="match status" value="1"/>
</dbReference>
<keyword evidence="5" id="KW-0408">Iron</keyword>
<evidence type="ECO:0000313" key="9">
    <source>
        <dbReference type="Proteomes" id="UP000606870"/>
    </source>
</evidence>
<evidence type="ECO:0000256" key="1">
    <source>
        <dbReference type="ARBA" id="ARBA00001966"/>
    </source>
</evidence>
<gene>
    <name evidence="8" type="ORF">H8J70_08165</name>
</gene>
<comment type="cofactor">
    <cofactor evidence="1">
        <name>[4Fe-4S] cluster</name>
        <dbReference type="ChEBI" id="CHEBI:49883"/>
    </cofactor>
</comment>
<dbReference type="NCBIfam" id="TIGR02179">
    <property type="entry name" value="PorD_KorD"/>
    <property type="match status" value="1"/>
</dbReference>
<organism evidence="8 9">
    <name type="scientific">Megasphaera hominis</name>
    <dbReference type="NCBI Taxonomy" id="159836"/>
    <lineage>
        <taxon>Bacteria</taxon>
        <taxon>Bacillati</taxon>
        <taxon>Bacillota</taxon>
        <taxon>Negativicutes</taxon>
        <taxon>Veillonellales</taxon>
        <taxon>Veillonellaceae</taxon>
        <taxon>Megasphaera</taxon>
    </lineage>
</organism>